<dbReference type="OrthoDB" id="2148490at2759"/>
<dbReference type="AlphaFoldDB" id="R7T725"/>
<keyword evidence="3 9" id="KW-0812">Transmembrane</keyword>
<evidence type="ECO:0000313" key="12">
    <source>
        <dbReference type="EMBL" id="ELT87155.1"/>
    </source>
</evidence>
<keyword evidence="14" id="KW-1185">Reference proteome</keyword>
<dbReference type="FunCoup" id="R7T725">
    <property type="interactions" value="1482"/>
</dbReference>
<evidence type="ECO:0000256" key="3">
    <source>
        <dbReference type="ARBA" id="ARBA00022692"/>
    </source>
</evidence>
<feature type="transmembrane region" description="Helical" evidence="10">
    <location>
        <begin position="62"/>
        <end position="84"/>
    </location>
</feature>
<comment type="similarity">
    <text evidence="2 9">Belongs to the OXA1/ALB3/YidC family.</text>
</comment>
<name>R7T725_CAPTE</name>
<evidence type="ECO:0000256" key="4">
    <source>
        <dbReference type="ARBA" id="ARBA00022792"/>
    </source>
</evidence>
<evidence type="ECO:0000256" key="5">
    <source>
        <dbReference type="ARBA" id="ARBA00022946"/>
    </source>
</evidence>
<reference evidence="12 14" key="2">
    <citation type="journal article" date="2013" name="Nature">
        <title>Insights into bilaterian evolution from three spiralian genomes.</title>
        <authorList>
            <person name="Simakov O."/>
            <person name="Marletaz F."/>
            <person name="Cho S.J."/>
            <person name="Edsinger-Gonzales E."/>
            <person name="Havlak P."/>
            <person name="Hellsten U."/>
            <person name="Kuo D.H."/>
            <person name="Larsson T."/>
            <person name="Lv J."/>
            <person name="Arendt D."/>
            <person name="Savage R."/>
            <person name="Osoegawa K."/>
            <person name="de Jong P."/>
            <person name="Grimwood J."/>
            <person name="Chapman J.A."/>
            <person name="Shapiro H."/>
            <person name="Aerts A."/>
            <person name="Otillar R.P."/>
            <person name="Terry A.Y."/>
            <person name="Boore J.L."/>
            <person name="Grigoriev I.V."/>
            <person name="Lindberg D.R."/>
            <person name="Seaver E.C."/>
            <person name="Weisblat D.A."/>
            <person name="Putnam N.H."/>
            <person name="Rokhsar D.S."/>
        </authorList>
    </citation>
    <scope>NUCLEOTIDE SEQUENCE</scope>
    <source>
        <strain evidence="12 14">I ESC-2004</strain>
    </source>
</reference>
<protein>
    <recommendedName>
        <fullName evidence="11">Membrane insertase YidC/Oxa/ALB C-terminal domain-containing protein</fullName>
    </recommendedName>
</protein>
<evidence type="ECO:0000259" key="11">
    <source>
        <dbReference type="Pfam" id="PF02096"/>
    </source>
</evidence>
<evidence type="ECO:0000256" key="1">
    <source>
        <dbReference type="ARBA" id="ARBA00004448"/>
    </source>
</evidence>
<keyword evidence="7" id="KW-0496">Mitochondrion</keyword>
<evidence type="ECO:0000313" key="13">
    <source>
        <dbReference type="EnsemblMetazoa" id="CapteP171303"/>
    </source>
</evidence>
<evidence type="ECO:0000256" key="2">
    <source>
        <dbReference type="ARBA" id="ARBA00009877"/>
    </source>
</evidence>
<dbReference type="OMA" id="FPMAIFM"/>
<organism evidence="12">
    <name type="scientific">Capitella teleta</name>
    <name type="common">Polychaete worm</name>
    <dbReference type="NCBI Taxonomy" id="283909"/>
    <lineage>
        <taxon>Eukaryota</taxon>
        <taxon>Metazoa</taxon>
        <taxon>Spiralia</taxon>
        <taxon>Lophotrochozoa</taxon>
        <taxon>Annelida</taxon>
        <taxon>Polychaeta</taxon>
        <taxon>Sedentaria</taxon>
        <taxon>Scolecida</taxon>
        <taxon>Capitellidae</taxon>
        <taxon>Capitella</taxon>
    </lineage>
</organism>
<keyword evidence="5" id="KW-0809">Transit peptide</keyword>
<dbReference type="GO" id="GO:0032979">
    <property type="term" value="P:protein insertion into mitochondrial inner membrane from matrix"/>
    <property type="evidence" value="ECO:0007669"/>
    <property type="project" value="TreeGrafter"/>
</dbReference>
<feature type="transmembrane region" description="Helical" evidence="10">
    <location>
        <begin position="226"/>
        <end position="245"/>
    </location>
</feature>
<dbReference type="HOGENOM" id="CLU_029282_3_0_1"/>
<feature type="transmembrane region" description="Helical" evidence="10">
    <location>
        <begin position="140"/>
        <end position="158"/>
    </location>
</feature>
<dbReference type="GO" id="GO:0032977">
    <property type="term" value="F:membrane insertase activity"/>
    <property type="evidence" value="ECO:0007669"/>
    <property type="project" value="InterPro"/>
</dbReference>
<feature type="domain" description="Membrane insertase YidC/Oxa/ALB C-terminal" evidence="11">
    <location>
        <begin position="64"/>
        <end position="254"/>
    </location>
</feature>
<evidence type="ECO:0000313" key="14">
    <source>
        <dbReference type="Proteomes" id="UP000014760"/>
    </source>
</evidence>
<evidence type="ECO:0000256" key="7">
    <source>
        <dbReference type="ARBA" id="ARBA00023128"/>
    </source>
</evidence>
<dbReference type="InterPro" id="IPR001708">
    <property type="entry name" value="YidC/ALB3/OXA1/COX18"/>
</dbReference>
<evidence type="ECO:0000256" key="8">
    <source>
        <dbReference type="ARBA" id="ARBA00023136"/>
    </source>
</evidence>
<accession>R7T725</accession>
<dbReference type="GO" id="GO:0005743">
    <property type="term" value="C:mitochondrial inner membrane"/>
    <property type="evidence" value="ECO:0007669"/>
    <property type="project" value="UniProtKB-SubCell"/>
</dbReference>
<dbReference type="STRING" id="283909.R7T725"/>
<dbReference type="PANTHER" id="PTHR12428">
    <property type="entry name" value="OXA1"/>
    <property type="match status" value="1"/>
</dbReference>
<dbReference type="InterPro" id="IPR028055">
    <property type="entry name" value="YidC/Oxa/ALB_C"/>
</dbReference>
<dbReference type="EMBL" id="KB312466">
    <property type="protein sequence ID" value="ELT87155.1"/>
    <property type="molecule type" value="Genomic_DNA"/>
</dbReference>
<evidence type="ECO:0000256" key="10">
    <source>
        <dbReference type="SAM" id="Phobius"/>
    </source>
</evidence>
<keyword evidence="8 10" id="KW-0472">Membrane</keyword>
<evidence type="ECO:0000256" key="6">
    <source>
        <dbReference type="ARBA" id="ARBA00022989"/>
    </source>
</evidence>
<dbReference type="Pfam" id="PF02096">
    <property type="entry name" value="60KD_IMP"/>
    <property type="match status" value="1"/>
</dbReference>
<comment type="subcellular location">
    <subcellularLocation>
        <location evidence="9">Membrane</location>
        <topology evidence="9">Multi-pass membrane protein</topology>
    </subcellularLocation>
    <subcellularLocation>
        <location evidence="1">Mitochondrion inner membrane</location>
        <topology evidence="1">Multi-pass membrane protein</topology>
    </subcellularLocation>
</comment>
<dbReference type="NCBIfam" id="TIGR03592">
    <property type="entry name" value="yidC_oxa1_cterm"/>
    <property type="match status" value="1"/>
</dbReference>
<dbReference type="Proteomes" id="UP000014760">
    <property type="component" value="Unassembled WGS sequence"/>
</dbReference>
<feature type="transmembrane region" description="Helical" evidence="10">
    <location>
        <begin position="186"/>
        <end position="205"/>
    </location>
</feature>
<dbReference type="EMBL" id="AMQN01016035">
    <property type="status" value="NOT_ANNOTATED_CDS"/>
    <property type="molecule type" value="Genomic_DNA"/>
</dbReference>
<proteinExistence type="inferred from homology"/>
<dbReference type="PANTHER" id="PTHR12428:SF66">
    <property type="entry name" value="MITOCHONDRIAL INNER MEMBRANE PROTEIN OXA1L"/>
    <property type="match status" value="1"/>
</dbReference>
<evidence type="ECO:0000256" key="9">
    <source>
        <dbReference type="RuleBase" id="RU003945"/>
    </source>
</evidence>
<gene>
    <name evidence="12" type="ORF">CAPTEDRAFT_171303</name>
</gene>
<dbReference type="EnsemblMetazoa" id="CapteT171303">
    <property type="protein sequence ID" value="CapteP171303"/>
    <property type="gene ID" value="CapteG171303"/>
</dbReference>
<keyword evidence="4" id="KW-0999">Mitochondrion inner membrane</keyword>
<keyword evidence="6 10" id="KW-1133">Transmembrane helix</keyword>
<reference evidence="13" key="3">
    <citation type="submission" date="2015-06" db="UniProtKB">
        <authorList>
            <consortium name="EnsemblMetazoa"/>
        </authorList>
    </citation>
    <scope>IDENTIFICATION</scope>
</reference>
<dbReference type="CDD" id="cd20069">
    <property type="entry name" value="5TM_Oxa1-like"/>
    <property type="match status" value="1"/>
</dbReference>
<reference evidence="14" key="1">
    <citation type="submission" date="2012-12" db="EMBL/GenBank/DDBJ databases">
        <authorList>
            <person name="Hellsten U."/>
            <person name="Grimwood J."/>
            <person name="Chapman J.A."/>
            <person name="Shapiro H."/>
            <person name="Aerts A."/>
            <person name="Otillar R.P."/>
            <person name="Terry A.Y."/>
            <person name="Boore J.L."/>
            <person name="Simakov O."/>
            <person name="Marletaz F."/>
            <person name="Cho S.-J."/>
            <person name="Edsinger-Gonzales E."/>
            <person name="Havlak P."/>
            <person name="Kuo D.-H."/>
            <person name="Larsson T."/>
            <person name="Lv J."/>
            <person name="Arendt D."/>
            <person name="Savage R."/>
            <person name="Osoegawa K."/>
            <person name="de Jong P."/>
            <person name="Lindberg D.R."/>
            <person name="Seaver E.C."/>
            <person name="Weisblat D.A."/>
            <person name="Putnam N.H."/>
            <person name="Grigoriev I.V."/>
            <person name="Rokhsar D.S."/>
        </authorList>
    </citation>
    <scope>NUCLEOTIDE SEQUENCE</scope>
    <source>
        <strain evidence="14">I ESC-2004</strain>
    </source>
</reference>
<sequence>MPAGYIPEPPSAINEVTTSDEILTAATDILSEPTLSSLGLCNYTPPGLYQSFLEMLHVSFDLPWFAAIALTTVAIRICLFPVVIRGQRNAVNISNHMPTVQKLQADLTKARASGDASEVYRISNEMGSYIKRNNVNPLKAMVMPLIQAPIFLSVYYGIRSMVNVPVQSMTTGGLLWFTDLTIPDPYFLLPVMTSLTLLLTLESGVDAQRSSTMTPTMRTVMRVIPFVMLPVTINMPAAMLCYWATSNVVSLFQVGFLRLPGMRQRLNIPEYAAHSKAHVELKKKGFVEGFKESMHNSKLISEIEQRKKSDAVRFREAGIQPIEKTYAYDPTKVKRNQKKKS</sequence>